<feature type="compositionally biased region" description="Acidic residues" evidence="1">
    <location>
        <begin position="368"/>
        <end position="380"/>
    </location>
</feature>
<protein>
    <recommendedName>
        <fullName evidence="2">PBZ-type domain-containing protein</fullName>
    </recommendedName>
</protein>
<sequence>MAMRLLCDGRPLHAPLVLYRSMELVGEDGNVLELQEGQPLVLGRAAKLSHYDGSVSRHQVVVEPLRPSSRKGKEVVGQSLNLKLQVRVVGRNPICILNRRSEESRNPEVKFLCTGQKDWLVAGDKISLSIKQPSFYELRIEGQSSPSRGKAALDTKANIDGTERVPDHGNRHYSKSDEMDEEAGIAEAVARRQRRKLEREGISGNSSHNQHRPAGNTTSKERKPEENRYEARQSDVDAQRSAPKKGEEVEEFDDEQDRPLEPHKNLAKGSIDPVTADSFPLQLSGIFIFSLSASSKPNWLWMAEFGFILEGSEFSAYEKKLRNKNDIWRPEIGESRGNEDDISGDEEMTSGRGGPHRTVVKKSRNSQDDEEWGGDDEEEQDRLKNVAQVQGKTKRATRRTGSKPSTTKRKKSEGQNTTRSKRVQEDSDEDSEDSVGSLEDFIVDDEDPVQEDEDNEEDEDEADEDEEDEELGDTRKNGNKTSRESRKPECKYGSKCYRKNAEHRAQFYHPGP</sequence>
<evidence type="ECO:0000259" key="2">
    <source>
        <dbReference type="Pfam" id="PF10283"/>
    </source>
</evidence>
<dbReference type="PANTHER" id="PTHR37733:SF1">
    <property type="entry name" value="SMAD_FHA DOMAIN-CONTAINING PROTEIN"/>
    <property type="match status" value="1"/>
</dbReference>
<dbReference type="EMBL" id="JBJQOH010000007">
    <property type="protein sequence ID" value="KAL3678175.1"/>
    <property type="molecule type" value="Genomic_DNA"/>
</dbReference>
<organism evidence="3 4">
    <name type="scientific">Riccia sorocarpa</name>
    <dbReference type="NCBI Taxonomy" id="122646"/>
    <lineage>
        <taxon>Eukaryota</taxon>
        <taxon>Viridiplantae</taxon>
        <taxon>Streptophyta</taxon>
        <taxon>Embryophyta</taxon>
        <taxon>Marchantiophyta</taxon>
        <taxon>Marchantiopsida</taxon>
        <taxon>Marchantiidae</taxon>
        <taxon>Marchantiales</taxon>
        <taxon>Ricciaceae</taxon>
        <taxon>Riccia</taxon>
    </lineage>
</organism>
<dbReference type="Pfam" id="PF10283">
    <property type="entry name" value="zf-CCHH"/>
    <property type="match status" value="1"/>
</dbReference>
<feature type="compositionally biased region" description="Basic and acidic residues" evidence="1">
    <location>
        <begin position="161"/>
        <end position="177"/>
    </location>
</feature>
<evidence type="ECO:0000313" key="3">
    <source>
        <dbReference type="EMBL" id="KAL3678175.1"/>
    </source>
</evidence>
<proteinExistence type="predicted"/>
<feature type="compositionally biased region" description="Acidic residues" evidence="1">
    <location>
        <begin position="441"/>
        <end position="471"/>
    </location>
</feature>
<accession>A0ABD3GJJ6</accession>
<gene>
    <name evidence="3" type="ORF">R1sor_021131</name>
</gene>
<dbReference type="Proteomes" id="UP001633002">
    <property type="component" value="Unassembled WGS sequence"/>
</dbReference>
<keyword evidence="4" id="KW-1185">Reference proteome</keyword>
<feature type="compositionally biased region" description="Basic residues" evidence="1">
    <location>
        <begin position="392"/>
        <end position="411"/>
    </location>
</feature>
<evidence type="ECO:0000313" key="4">
    <source>
        <dbReference type="Proteomes" id="UP001633002"/>
    </source>
</evidence>
<evidence type="ECO:0000256" key="1">
    <source>
        <dbReference type="SAM" id="MobiDB-lite"/>
    </source>
</evidence>
<name>A0ABD3GJJ6_9MARC</name>
<feature type="region of interest" description="Disordered" evidence="1">
    <location>
        <begin position="141"/>
        <end position="271"/>
    </location>
</feature>
<feature type="compositionally biased region" description="Basic and acidic residues" evidence="1">
    <location>
        <begin position="330"/>
        <end position="339"/>
    </location>
</feature>
<comment type="caution">
    <text evidence="3">The sequence shown here is derived from an EMBL/GenBank/DDBJ whole genome shotgun (WGS) entry which is preliminary data.</text>
</comment>
<feature type="compositionally biased region" description="Basic and acidic residues" evidence="1">
    <location>
        <begin position="219"/>
        <end position="238"/>
    </location>
</feature>
<dbReference type="CDD" id="cd22671">
    <property type="entry name" value="FHA_APTX-like"/>
    <property type="match status" value="1"/>
</dbReference>
<dbReference type="Gene3D" id="2.60.200.20">
    <property type="match status" value="1"/>
</dbReference>
<feature type="compositionally biased region" description="Basic residues" evidence="1">
    <location>
        <begin position="354"/>
        <end position="364"/>
    </location>
</feature>
<feature type="region of interest" description="Disordered" evidence="1">
    <location>
        <begin position="330"/>
        <end position="512"/>
    </location>
</feature>
<reference evidence="3 4" key="1">
    <citation type="submission" date="2024-09" db="EMBL/GenBank/DDBJ databases">
        <title>Chromosome-scale assembly of Riccia sorocarpa.</title>
        <authorList>
            <person name="Paukszto L."/>
        </authorList>
    </citation>
    <scope>NUCLEOTIDE SEQUENCE [LARGE SCALE GENOMIC DNA]</scope>
    <source>
        <strain evidence="3">LP-2024</strain>
        <tissue evidence="3">Aerial parts of the thallus</tissue>
    </source>
</reference>
<dbReference type="PANTHER" id="PTHR37733">
    <property type="entry name" value="SMAD/FHA DOMAIN-CONTAINING PROTEIN"/>
    <property type="match status" value="1"/>
</dbReference>
<dbReference type="AlphaFoldDB" id="A0ABD3GJJ6"/>
<feature type="compositionally biased region" description="Basic and acidic residues" evidence="1">
    <location>
        <begin position="472"/>
        <end position="492"/>
    </location>
</feature>
<dbReference type="InterPro" id="IPR019406">
    <property type="entry name" value="APLF_PBZ"/>
</dbReference>
<feature type="domain" description="PBZ-type" evidence="2">
    <location>
        <begin position="487"/>
        <end position="511"/>
    </location>
</feature>